<dbReference type="RefSeq" id="WP_067980698.1">
    <property type="nucleotide sequence ID" value="NZ_CP014163.1"/>
</dbReference>
<protein>
    <submittedName>
        <fullName evidence="1">Uncharacterized protein</fullName>
    </submittedName>
</protein>
<proteinExistence type="predicted"/>
<accession>A0A109RIB4</accession>
<dbReference type="STRING" id="128944.AWM75_08215"/>
<evidence type="ECO:0000313" key="1">
    <source>
        <dbReference type="EMBL" id="AMB99955.1"/>
    </source>
</evidence>
<organism evidence="1 2">
    <name type="scientific">Aerococcus urinaehominis</name>
    <dbReference type="NCBI Taxonomy" id="128944"/>
    <lineage>
        <taxon>Bacteria</taxon>
        <taxon>Bacillati</taxon>
        <taxon>Bacillota</taxon>
        <taxon>Bacilli</taxon>
        <taxon>Lactobacillales</taxon>
        <taxon>Aerococcaceae</taxon>
        <taxon>Aerococcus</taxon>
    </lineage>
</organism>
<dbReference type="AlphaFoldDB" id="A0A109RIB4"/>
<reference evidence="1 2" key="1">
    <citation type="journal article" date="2016" name="Genome Announc.">
        <title>Complete Genome Sequences of Aerococcus christensenii CCUG 28831T, Aerococcus sanguinicola CCUG 43001T, Aerococcus urinae CCUG 36881T, Aerococcus urinaeequi CCUG 28094T, Aerococcus urinaehominis CCUG 42038 BT, and Aerococcus viridans CCUG 4311T.</title>
        <authorList>
            <person name="Carkaci D."/>
            <person name="Dargis R."/>
            <person name="Nielsen X.C."/>
            <person name="Skovgaard O."/>
            <person name="Fuursted K."/>
            <person name="Christensen J.J."/>
        </authorList>
    </citation>
    <scope>NUCLEOTIDE SEQUENCE [LARGE SCALE GENOMIC DNA]</scope>
    <source>
        <strain evidence="1 2">CCUG42038B</strain>
    </source>
</reference>
<dbReference type="EMBL" id="CP014163">
    <property type="protein sequence ID" value="AMB99955.1"/>
    <property type="molecule type" value="Genomic_DNA"/>
</dbReference>
<dbReference type="OrthoDB" id="2154696at2"/>
<gene>
    <name evidence="1" type="ORF">AWM75_08215</name>
</gene>
<sequence>MKTRVTRYLSDYDKEAGYNISWGSIFAGVVSFFAIFVTLSTISAAIGLGVVDFTTANPFSGVGTGMGIWSVIVLILSFAGAGFVSGIAARRVGALHGFVTWASSITIIFVLLGMLLSSVATLAGNVASSAANVAGNAVSQAANSAGNAVESAYNNIANDIQNVDDQQLQADVNQILRDTDVPELQPEYINNQLQAARDEIVAAGREIVVNPENADAIIQNTTDSLANRVETISNAADRDAISSAVATNTELTPAEADQAVNNIYNGLQEASDQATVALNNASQAIQDAKVQVDQTVDQVEQSATQATNTGAAGSVWAFVGLLLSAIIAAGSGYAGVKLTHDPENQA</sequence>
<evidence type="ECO:0000313" key="2">
    <source>
        <dbReference type="Proteomes" id="UP000062260"/>
    </source>
</evidence>
<keyword evidence="2" id="KW-1185">Reference proteome</keyword>
<dbReference type="Proteomes" id="UP000062260">
    <property type="component" value="Chromosome"/>
</dbReference>
<name>A0A109RIB4_9LACT</name>
<dbReference type="KEGG" id="auh:AWM75_08215"/>
<reference evidence="2" key="2">
    <citation type="submission" date="2016-01" db="EMBL/GenBank/DDBJ databases">
        <title>Six Aerococcus type strain genome sequencing and assembly using PacBio and Illumina Hiseq.</title>
        <authorList>
            <person name="Carkaci D."/>
            <person name="Dargis R."/>
            <person name="Nielsen X.C."/>
            <person name="Skovgaard O."/>
            <person name="Fuursted K."/>
            <person name="Christensen J.J."/>
        </authorList>
    </citation>
    <scope>NUCLEOTIDE SEQUENCE [LARGE SCALE GENOMIC DNA]</scope>
    <source>
        <strain evidence="2">CCUG42038B</strain>
    </source>
</reference>